<dbReference type="AlphaFoldDB" id="A0A2M7Q509"/>
<dbReference type="PANTHER" id="PTHR43236:SF1">
    <property type="entry name" value="BLL7220 PROTEIN"/>
    <property type="match status" value="1"/>
</dbReference>
<dbReference type="InterPro" id="IPR010359">
    <property type="entry name" value="IrrE_HExxH"/>
</dbReference>
<evidence type="ECO:0000313" key="2">
    <source>
        <dbReference type="EMBL" id="PIY58527.1"/>
    </source>
</evidence>
<dbReference type="EMBL" id="PFKX01000039">
    <property type="protein sequence ID" value="PIY58527.1"/>
    <property type="molecule type" value="Genomic_DNA"/>
</dbReference>
<dbReference type="Proteomes" id="UP000230732">
    <property type="component" value="Unassembled WGS sequence"/>
</dbReference>
<protein>
    <recommendedName>
        <fullName evidence="1">IrrE N-terminal-like domain-containing protein</fullName>
    </recommendedName>
</protein>
<dbReference type="PANTHER" id="PTHR43236">
    <property type="entry name" value="ANTITOXIN HIGA1"/>
    <property type="match status" value="1"/>
</dbReference>
<reference evidence="3" key="1">
    <citation type="submission" date="2017-09" db="EMBL/GenBank/DDBJ databases">
        <title>Depth-based differentiation of microbial function through sediment-hosted aquifers and enrichment of novel symbionts in the deep terrestrial subsurface.</title>
        <authorList>
            <person name="Probst A.J."/>
            <person name="Ladd B."/>
            <person name="Jarett J.K."/>
            <person name="Geller-Mcgrath D.E."/>
            <person name="Sieber C.M.K."/>
            <person name="Emerson J.B."/>
            <person name="Anantharaman K."/>
            <person name="Thomas B.C."/>
            <person name="Malmstrom R."/>
            <person name="Stieglmeier M."/>
            <person name="Klingl A."/>
            <person name="Woyke T."/>
            <person name="Ryan C.M."/>
            <person name="Banfield J.F."/>
        </authorList>
    </citation>
    <scope>NUCLEOTIDE SEQUENCE [LARGE SCALE GENOMIC DNA]</scope>
</reference>
<evidence type="ECO:0000259" key="1">
    <source>
        <dbReference type="Pfam" id="PF06114"/>
    </source>
</evidence>
<dbReference type="Pfam" id="PF06114">
    <property type="entry name" value="Peptidase_M78"/>
    <property type="match status" value="1"/>
</dbReference>
<sequence length="221" mass="25640">MRMRITKNWDPLVDSYQLTKQEIESQVLGDLAKYRHKYNEKYNKPAPVPLDVDNYIHELWGFDVTFEKISDDSEEEETLGFLRPETREVIVGEDCTNHRRISFTIAHEAGHLALHGPLFVIKDGIISGWKSSPLHKKTKKSDTAHIRREWQANVYAGALLASRIEVEEFLKELGLIENQTLIPFKLNEHFSKFEERFGLSRQALEIRLEHLGVPIIKSSFV</sequence>
<feature type="domain" description="IrrE N-terminal-like" evidence="1">
    <location>
        <begin position="75"/>
        <end position="209"/>
    </location>
</feature>
<organism evidence="2 3">
    <name type="scientific">Candidatus Yonathbacteria bacterium CG_4_10_14_0_8_um_filter_43_17</name>
    <dbReference type="NCBI Taxonomy" id="1975099"/>
    <lineage>
        <taxon>Bacteria</taxon>
        <taxon>Candidatus Yonathiibacteriota</taxon>
    </lineage>
</organism>
<dbReference type="InterPro" id="IPR052345">
    <property type="entry name" value="Rad_response_metalloprotease"/>
</dbReference>
<gene>
    <name evidence="2" type="ORF">COY98_01610</name>
</gene>
<dbReference type="Gene3D" id="1.10.10.2910">
    <property type="match status" value="1"/>
</dbReference>
<evidence type="ECO:0000313" key="3">
    <source>
        <dbReference type="Proteomes" id="UP000230732"/>
    </source>
</evidence>
<name>A0A2M7Q509_9BACT</name>
<accession>A0A2M7Q509</accession>
<proteinExistence type="predicted"/>
<comment type="caution">
    <text evidence="2">The sequence shown here is derived from an EMBL/GenBank/DDBJ whole genome shotgun (WGS) entry which is preliminary data.</text>
</comment>